<dbReference type="Proteomes" id="UP001499895">
    <property type="component" value="Unassembled WGS sequence"/>
</dbReference>
<dbReference type="Gene3D" id="3.40.630.30">
    <property type="match status" value="1"/>
</dbReference>
<dbReference type="PROSITE" id="PS51186">
    <property type="entry name" value="GNAT"/>
    <property type="match status" value="1"/>
</dbReference>
<feature type="domain" description="N-acetyltransferase" evidence="3">
    <location>
        <begin position="20"/>
        <end position="174"/>
    </location>
</feature>
<organism evidence="4 5">
    <name type="scientific">Streptomyces stramineus</name>
    <dbReference type="NCBI Taxonomy" id="173861"/>
    <lineage>
        <taxon>Bacteria</taxon>
        <taxon>Bacillati</taxon>
        <taxon>Actinomycetota</taxon>
        <taxon>Actinomycetes</taxon>
        <taxon>Kitasatosporales</taxon>
        <taxon>Streptomycetaceae</taxon>
        <taxon>Streptomyces</taxon>
    </lineage>
</organism>
<reference evidence="5" key="1">
    <citation type="journal article" date="2019" name="Int. J. Syst. Evol. Microbiol.">
        <title>The Global Catalogue of Microorganisms (GCM) 10K type strain sequencing project: providing services to taxonomists for standard genome sequencing and annotation.</title>
        <authorList>
            <consortium name="The Broad Institute Genomics Platform"/>
            <consortium name="The Broad Institute Genome Sequencing Center for Infectious Disease"/>
            <person name="Wu L."/>
            <person name="Ma J."/>
        </authorList>
    </citation>
    <scope>NUCLEOTIDE SEQUENCE [LARGE SCALE GENOMIC DNA]</scope>
    <source>
        <strain evidence="5">JCM 10649</strain>
    </source>
</reference>
<dbReference type="InterPro" id="IPR016181">
    <property type="entry name" value="Acyl_CoA_acyltransferase"/>
</dbReference>
<keyword evidence="1" id="KW-0808">Transferase</keyword>
<keyword evidence="2" id="KW-0012">Acyltransferase</keyword>
<name>A0ABP3LGI2_9ACTN</name>
<protein>
    <submittedName>
        <fullName evidence="4">GNAT family N-acetyltransferase</fullName>
    </submittedName>
</protein>
<evidence type="ECO:0000259" key="3">
    <source>
        <dbReference type="PROSITE" id="PS51186"/>
    </source>
</evidence>
<proteinExistence type="predicted"/>
<sequence length="174" mass="19718">MAEVAVVLMNLRQDEAVDDIACRPAQPHELAAVAELRWRWVQELYGTPDTTLDEFVPRFVAWARETEPSHRCMVMVRDGRVIGMAWLAITQRVPHPRAFERMSGDVQCTYVLPDERDRGLGGELIEAVLAWARELGLERVTVHSSDRAVSAYSRHGFEVSPRLLQVEVRQGRAG</sequence>
<evidence type="ECO:0000313" key="5">
    <source>
        <dbReference type="Proteomes" id="UP001499895"/>
    </source>
</evidence>
<evidence type="ECO:0000256" key="2">
    <source>
        <dbReference type="ARBA" id="ARBA00023315"/>
    </source>
</evidence>
<comment type="caution">
    <text evidence="4">The sequence shown here is derived from an EMBL/GenBank/DDBJ whole genome shotgun (WGS) entry which is preliminary data.</text>
</comment>
<evidence type="ECO:0000313" key="4">
    <source>
        <dbReference type="EMBL" id="GAA0500343.1"/>
    </source>
</evidence>
<dbReference type="PANTHER" id="PTHR43877">
    <property type="entry name" value="AMINOALKYLPHOSPHONATE N-ACETYLTRANSFERASE-RELATED-RELATED"/>
    <property type="match status" value="1"/>
</dbReference>
<dbReference type="SUPFAM" id="SSF55729">
    <property type="entry name" value="Acyl-CoA N-acyltransferases (Nat)"/>
    <property type="match status" value="1"/>
</dbReference>
<keyword evidence="5" id="KW-1185">Reference proteome</keyword>
<dbReference type="InterPro" id="IPR050832">
    <property type="entry name" value="Bact_Acetyltransf"/>
</dbReference>
<dbReference type="Pfam" id="PF00583">
    <property type="entry name" value="Acetyltransf_1"/>
    <property type="match status" value="1"/>
</dbReference>
<dbReference type="CDD" id="cd04301">
    <property type="entry name" value="NAT_SF"/>
    <property type="match status" value="1"/>
</dbReference>
<dbReference type="EMBL" id="BAAAHB010000224">
    <property type="protein sequence ID" value="GAA0500343.1"/>
    <property type="molecule type" value="Genomic_DNA"/>
</dbReference>
<evidence type="ECO:0000256" key="1">
    <source>
        <dbReference type="ARBA" id="ARBA00022679"/>
    </source>
</evidence>
<accession>A0ABP3LGI2</accession>
<dbReference type="InterPro" id="IPR000182">
    <property type="entry name" value="GNAT_dom"/>
</dbReference>
<gene>
    <name evidence="4" type="ORF">GCM10009544_67390</name>
</gene>